<dbReference type="InterPro" id="IPR013783">
    <property type="entry name" value="Ig-like_fold"/>
</dbReference>
<dbReference type="SUPFAM" id="SSF52129">
    <property type="entry name" value="Caspase-like"/>
    <property type="match status" value="2"/>
</dbReference>
<evidence type="ECO:0000259" key="3">
    <source>
        <dbReference type="Pfam" id="PF08126"/>
    </source>
</evidence>
<dbReference type="InterPro" id="IPR038490">
    <property type="entry name" value="Gingipain_propep_sf"/>
</dbReference>
<dbReference type="RefSeq" id="WP_136081862.1">
    <property type="nucleotide sequence ID" value="NZ_CAAHFG010000003.1"/>
</dbReference>
<organism evidence="4 5">
    <name type="scientific">Pontiella desulfatans</name>
    <dbReference type="NCBI Taxonomy" id="2750659"/>
    <lineage>
        <taxon>Bacteria</taxon>
        <taxon>Pseudomonadati</taxon>
        <taxon>Kiritimatiellota</taxon>
        <taxon>Kiritimatiellia</taxon>
        <taxon>Kiritimatiellales</taxon>
        <taxon>Pontiellaceae</taxon>
        <taxon>Pontiella</taxon>
    </lineage>
</organism>
<evidence type="ECO:0000256" key="1">
    <source>
        <dbReference type="ARBA" id="ARBA00022729"/>
    </source>
</evidence>
<dbReference type="Pfam" id="PF08126">
    <property type="entry name" value="Propeptide_C25"/>
    <property type="match status" value="1"/>
</dbReference>
<dbReference type="InterPro" id="IPR029031">
    <property type="entry name" value="Gingipain_N_sf"/>
</dbReference>
<dbReference type="Pfam" id="PF17963">
    <property type="entry name" value="Big_9"/>
    <property type="match status" value="1"/>
</dbReference>
<accession>A0A6C2U8Q4</accession>
<evidence type="ECO:0000259" key="2">
    <source>
        <dbReference type="Pfam" id="PF01364"/>
    </source>
</evidence>
<dbReference type="InterPro" id="IPR012600">
    <property type="entry name" value="Propeptide_C25"/>
</dbReference>
<feature type="domain" description="Gingipain" evidence="2">
    <location>
        <begin position="273"/>
        <end position="793"/>
    </location>
</feature>
<proteinExistence type="predicted"/>
<feature type="domain" description="Gingipain propeptide" evidence="3">
    <location>
        <begin position="79"/>
        <end position="223"/>
    </location>
</feature>
<dbReference type="GO" id="GO:0016020">
    <property type="term" value="C:membrane"/>
    <property type="evidence" value="ECO:0007669"/>
    <property type="project" value="InterPro"/>
</dbReference>
<dbReference type="Gene3D" id="3.40.50.10390">
    <property type="entry name" value="Gingipain r, domain 1"/>
    <property type="match status" value="1"/>
</dbReference>
<dbReference type="Gene3D" id="2.60.40.3800">
    <property type="match status" value="1"/>
</dbReference>
<dbReference type="GO" id="GO:0004197">
    <property type="term" value="F:cysteine-type endopeptidase activity"/>
    <property type="evidence" value="ECO:0007669"/>
    <property type="project" value="InterPro"/>
</dbReference>
<sequence length="1426" mass="154971">MSRLRKVWTVGCLVVLVLLGFVVSRQNEPVQGGSVVSNAPNAPQRKVVEPIFPEVQVESEILRTEALSDTQARLNLDFPVVSFSDVTLEDGNAYQTAHLPQTGLLPMGEGRPTLPLKTLMVAIPPGAEFDVQLAAGETTVMSDVLLAPAERLIKMNGDDKESTFAIDDAFYAADESFPADPLYSARRVSLRGREFIEVRVAPLRYNPAKRELEVAETVAVEVEIFPTAGGVAPAEDPLYSPAFDSMTTEGDYSFPGYMPTNVVFPGGIGPEKYMIIYNEKFQDNPHFQEFIEWKRRKGYEVVLKTTKSIGGSNCNASEISNYLKGLPDEDWPTYLLLVGRHNTTTGVAMHKRFTSYSSSCWNDHFYSLRTKNQEVNEEWGTPSKVWDWSNASTSPDGLQLTISVPYDNWGFIYKEVEPGDEVLFEGGITSTVASVNSYSNLTLTSSVYPGASNLTFSIDVLADFNPADWVDEYPDLFVGRIPANDNGMLSSMLEKMMLMDRNPPQSGSHYERNILVGAKDGALQGPEPMIDALGVYFEREYGDATVERAFNGGNYTPGQWLNPGHSMFWPDKDWQVSDGFVAKNCSSNTEAKEKLKREWGQEEGAALVHYICHGGEQGWYWNNKGSTFTIDELAELNTPERYAMVMDYSCDTAGWNSSTNFTQVALCNPNGGAYSMISACQPQWGGIQDYQFYGYLSGVFTNWFDFFIDAFEEGVDDDTVTYPAFSDPTLPITYSPGHAPRMGQMWWCGKVYTLENYPADDLLWGADKPDQPVVGNHVAYENMIMQNLFGDPEAFMVFSAPTPLAATLSASVGPGASTVQVTTEEGAQVALYSDALNIHLVAIADTNGVASFDIAPVQAGAVAVTASKFGRVPFEGGFAVGANNAPVFSQSDIFQTTVKAAEACEDSLAAFASDPDGDGIKFSITDGPDWLKMLDNGTYYGTPDFSDIGSNEFTVQVEDDSGASDTAVMTIIVNPNDAFNTAPYANEDPIQLSATVAGGISGSLTNHVFDDEGDVLSFSKTAGDAWLTIATNGMLSGYPPAATVGDNAFDVTVSDGVNLAMIHLNISVAPASEITVLDIDFQGSEAGRTNLLAATEAERGTILSNGTHVGVWSDVAATPNLAYEIQQETDGTNKVLAFANENNGTKMVADLLFDYTANLESGEVLDLSWEWMHTDGKGGGSGDVFLILLNDAMEEVATLKWNDSSQLSLNGTSFADRLRQLPIDPYVEITTALWNPLAMDMEMSSTNMALSIDGAVVTNMPFTAATIKGLRFKTASNRTYSEGGAWMDNILATVTPPLPVSADADEDGIPDNWEAQFGLSGGNAADAALDIDGDGLTALQEYIADTNPTNPASCLVINSLVWTNGQFWVDWNGGINATQYFECAENLVSNHWTELRTYVPPTTTNQSMTVTNAPSAECFFRIRSAR</sequence>
<dbReference type="Proteomes" id="UP000366872">
    <property type="component" value="Unassembled WGS sequence"/>
</dbReference>
<reference evidence="4 5" key="1">
    <citation type="submission" date="2019-04" db="EMBL/GenBank/DDBJ databases">
        <authorList>
            <person name="Van Vliet M D."/>
        </authorList>
    </citation>
    <scope>NUCLEOTIDE SEQUENCE [LARGE SCALE GENOMIC DNA]</scope>
    <source>
        <strain evidence="4 5">F1</strain>
    </source>
</reference>
<dbReference type="Gene3D" id="2.60.40.10">
    <property type="entry name" value="Immunoglobulins"/>
    <property type="match status" value="3"/>
</dbReference>
<evidence type="ECO:0000313" key="4">
    <source>
        <dbReference type="EMBL" id="VGO16335.1"/>
    </source>
</evidence>
<keyword evidence="1" id="KW-0732">Signal</keyword>
<dbReference type="InterPro" id="IPR001769">
    <property type="entry name" value="Gingipain"/>
</dbReference>
<dbReference type="SUPFAM" id="SSF49313">
    <property type="entry name" value="Cadherin-like"/>
    <property type="match status" value="2"/>
</dbReference>
<dbReference type="InterPro" id="IPR029030">
    <property type="entry name" value="Caspase-like_dom_sf"/>
</dbReference>
<dbReference type="EMBL" id="CAAHFG010000003">
    <property type="protein sequence ID" value="VGO16335.1"/>
    <property type="molecule type" value="Genomic_DNA"/>
</dbReference>
<dbReference type="GO" id="GO:0005509">
    <property type="term" value="F:calcium ion binding"/>
    <property type="evidence" value="ECO:0007669"/>
    <property type="project" value="InterPro"/>
</dbReference>
<dbReference type="GO" id="GO:0006508">
    <property type="term" value="P:proteolysis"/>
    <property type="evidence" value="ECO:0007669"/>
    <property type="project" value="InterPro"/>
</dbReference>
<evidence type="ECO:0000313" key="5">
    <source>
        <dbReference type="Proteomes" id="UP000366872"/>
    </source>
</evidence>
<name>A0A6C2U8Q4_PONDE</name>
<protein>
    <submittedName>
        <fullName evidence="4">Gingipain R1</fullName>
    </submittedName>
</protein>
<gene>
    <name evidence="4" type="primary">rgpA</name>
    <name evidence="4" type="ORF">PDESU_04926</name>
</gene>
<dbReference type="Gene3D" id="3.40.50.1460">
    <property type="match status" value="1"/>
</dbReference>
<dbReference type="Pfam" id="PF01364">
    <property type="entry name" value="Peptidase_C25"/>
    <property type="match status" value="1"/>
</dbReference>
<dbReference type="InterPro" id="IPR015919">
    <property type="entry name" value="Cadherin-like_sf"/>
</dbReference>
<keyword evidence="5" id="KW-1185">Reference proteome</keyword>